<evidence type="ECO:0000256" key="7">
    <source>
        <dbReference type="ARBA" id="ARBA00023053"/>
    </source>
</evidence>
<keyword evidence="16" id="KW-1185">Reference proteome</keyword>
<sequence>MAVDASTIATESMKILMASDHTSVVSMNLFVALLCACILLGHLLEESRWMNESITALVIGLCTGVVILLTTGGKSSHLLVFSEDLFFIYLLPPIIFNAGFQVKKKQFFRNFITIVTFGAVGTLISFAIVSLGAMHFFHKFSVGSLKIGDYLALGAIFSATDSVCTLQAGLLSAFIIKKLYFGRHSTDREVALMILMAYLSYVLSELCYLSAILTVFFCGIVMSHYTWHNVTESSRVTTKPTFATLSFVAEIFIFLYVGMDTLDIDKWRFVSDSPGKSMAVSSILLVLVLVGRAAFVFPLSFLSNLTKKSPQDKLSLKQQVTVWWAGLMRGSVSMALAYNQFNRSGHTDLRANAIMITSTITVVLFSTVVFGLMTKPLVRILLPVSKHVSSMISSEPSSPKSIVVPLLGNGQDSEVNCGVEDSEANIGPVDIPRPTSLRMLLSSPSHTVHHYWRRFDNAFMRPVFGGRGFVPFVPGSPVEEIGNQWH</sequence>
<name>A0A540K7N3_MALBA</name>
<evidence type="ECO:0000259" key="14">
    <source>
        <dbReference type="Pfam" id="PF00999"/>
    </source>
</evidence>
<evidence type="ECO:0000256" key="1">
    <source>
        <dbReference type="ARBA" id="ARBA00004141"/>
    </source>
</evidence>
<evidence type="ECO:0000256" key="12">
    <source>
        <dbReference type="ARBA" id="ARBA00047912"/>
    </source>
</evidence>
<dbReference type="AlphaFoldDB" id="A0A540K7N3"/>
<dbReference type="GO" id="GO:0015385">
    <property type="term" value="F:sodium:proton antiporter activity"/>
    <property type="evidence" value="ECO:0007669"/>
    <property type="project" value="InterPro"/>
</dbReference>
<dbReference type="InterPro" id="IPR018422">
    <property type="entry name" value="Cation/H_exchanger_CPA1"/>
</dbReference>
<evidence type="ECO:0000256" key="6">
    <source>
        <dbReference type="ARBA" id="ARBA00022989"/>
    </source>
</evidence>
<evidence type="ECO:0000256" key="3">
    <source>
        <dbReference type="ARBA" id="ARBA00022538"/>
    </source>
</evidence>
<comment type="caution">
    <text evidence="15">The sequence shown here is derived from an EMBL/GenBank/DDBJ whole genome shotgun (WGS) entry which is preliminary data.</text>
</comment>
<keyword evidence="10" id="KW-0739">Sodium transport</keyword>
<comment type="subcellular location">
    <subcellularLocation>
        <location evidence="1">Membrane</location>
        <topology evidence="1">Multi-pass membrane protein</topology>
    </subcellularLocation>
</comment>
<dbReference type="PANTHER" id="PTHR10110:SF159">
    <property type="entry name" value="SODIUM_HYDROGEN EXCHANGER 3"/>
    <property type="match status" value="1"/>
</dbReference>
<feature type="transmembrane region" description="Helical" evidence="13">
    <location>
        <begin position="322"/>
        <end position="341"/>
    </location>
</feature>
<feature type="transmembrane region" description="Helical" evidence="13">
    <location>
        <begin position="24"/>
        <end position="44"/>
    </location>
</feature>
<evidence type="ECO:0000256" key="9">
    <source>
        <dbReference type="ARBA" id="ARBA00023136"/>
    </source>
</evidence>
<accession>A0A540K7N3</accession>
<proteinExistence type="predicted"/>
<feature type="transmembrane region" description="Helical" evidence="13">
    <location>
        <begin position="280"/>
        <end position="302"/>
    </location>
</feature>
<keyword evidence="4 13" id="KW-0812">Transmembrane</keyword>
<dbReference type="Gene3D" id="1.20.1530.20">
    <property type="match status" value="1"/>
</dbReference>
<feature type="domain" description="Cation/H+ exchanger transmembrane" evidence="14">
    <location>
        <begin position="165"/>
        <end position="379"/>
    </location>
</feature>
<evidence type="ECO:0000256" key="2">
    <source>
        <dbReference type="ARBA" id="ARBA00022448"/>
    </source>
</evidence>
<keyword evidence="5" id="KW-0630">Potassium</keyword>
<keyword evidence="3" id="KW-0633">Potassium transport</keyword>
<evidence type="ECO:0000256" key="4">
    <source>
        <dbReference type="ARBA" id="ARBA00022692"/>
    </source>
</evidence>
<evidence type="ECO:0000313" key="16">
    <source>
        <dbReference type="Proteomes" id="UP000315295"/>
    </source>
</evidence>
<dbReference type="EMBL" id="VIEB01001897">
    <property type="protein sequence ID" value="TQD70245.1"/>
    <property type="molecule type" value="Genomic_DNA"/>
</dbReference>
<comment type="catalytic activity">
    <reaction evidence="11">
        <text>Na(+)(in) + H(+)(out) = Na(+)(out) + H(+)(in)</text>
        <dbReference type="Rhea" id="RHEA:29419"/>
        <dbReference type="ChEBI" id="CHEBI:15378"/>
        <dbReference type="ChEBI" id="CHEBI:29101"/>
    </reaction>
</comment>
<dbReference type="GO" id="GO:0098719">
    <property type="term" value="P:sodium ion import across plasma membrane"/>
    <property type="evidence" value="ECO:0007669"/>
    <property type="project" value="TreeGrafter"/>
</dbReference>
<dbReference type="STRING" id="106549.A0A540K7N3"/>
<feature type="transmembrane region" description="Helical" evidence="13">
    <location>
        <begin position="85"/>
        <end position="102"/>
    </location>
</feature>
<keyword evidence="9 13" id="KW-0472">Membrane</keyword>
<evidence type="ECO:0000256" key="10">
    <source>
        <dbReference type="ARBA" id="ARBA00023201"/>
    </source>
</evidence>
<dbReference type="InterPro" id="IPR006153">
    <property type="entry name" value="Cation/H_exchanger_TM"/>
</dbReference>
<feature type="transmembrane region" description="Helical" evidence="13">
    <location>
        <begin position="114"/>
        <end position="138"/>
    </location>
</feature>
<feature type="transmembrane region" description="Helical" evidence="13">
    <location>
        <begin position="197"/>
        <end position="222"/>
    </location>
</feature>
<keyword evidence="6 13" id="KW-1133">Transmembrane helix</keyword>
<evidence type="ECO:0000313" key="15">
    <source>
        <dbReference type="EMBL" id="TQD70245.1"/>
    </source>
</evidence>
<evidence type="ECO:0000256" key="5">
    <source>
        <dbReference type="ARBA" id="ARBA00022958"/>
    </source>
</evidence>
<dbReference type="Proteomes" id="UP000315295">
    <property type="component" value="Unassembled WGS sequence"/>
</dbReference>
<gene>
    <name evidence="15" type="ORF">C1H46_044218</name>
</gene>
<evidence type="ECO:0000256" key="13">
    <source>
        <dbReference type="SAM" id="Phobius"/>
    </source>
</evidence>
<dbReference type="Pfam" id="PF00999">
    <property type="entry name" value="Na_H_Exchanger"/>
    <property type="match status" value="1"/>
</dbReference>
<dbReference type="PANTHER" id="PTHR10110">
    <property type="entry name" value="SODIUM/HYDROGEN EXCHANGER"/>
    <property type="match status" value="1"/>
</dbReference>
<feature type="transmembrane region" description="Helical" evidence="13">
    <location>
        <begin position="150"/>
        <end position="176"/>
    </location>
</feature>
<keyword evidence="7" id="KW-0915">Sodium</keyword>
<dbReference type="InterPro" id="IPR004709">
    <property type="entry name" value="NaH_exchanger"/>
</dbReference>
<feature type="transmembrane region" description="Helical" evidence="13">
    <location>
        <begin position="353"/>
        <end position="373"/>
    </location>
</feature>
<dbReference type="GO" id="GO:0015386">
    <property type="term" value="F:potassium:proton antiporter activity"/>
    <property type="evidence" value="ECO:0007669"/>
    <property type="project" value="TreeGrafter"/>
</dbReference>
<feature type="transmembrane region" description="Helical" evidence="13">
    <location>
        <begin position="242"/>
        <end position="259"/>
    </location>
</feature>
<keyword evidence="8" id="KW-0406">Ion transport</keyword>
<dbReference type="GO" id="GO:0005886">
    <property type="term" value="C:plasma membrane"/>
    <property type="evidence" value="ECO:0007669"/>
    <property type="project" value="TreeGrafter"/>
</dbReference>
<dbReference type="InterPro" id="IPR038770">
    <property type="entry name" value="Na+/solute_symporter_sf"/>
</dbReference>
<organism evidence="15 16">
    <name type="scientific">Malus baccata</name>
    <name type="common">Siberian crab apple</name>
    <name type="synonym">Pyrus baccata</name>
    <dbReference type="NCBI Taxonomy" id="106549"/>
    <lineage>
        <taxon>Eukaryota</taxon>
        <taxon>Viridiplantae</taxon>
        <taxon>Streptophyta</taxon>
        <taxon>Embryophyta</taxon>
        <taxon>Tracheophyta</taxon>
        <taxon>Spermatophyta</taxon>
        <taxon>Magnoliopsida</taxon>
        <taxon>eudicotyledons</taxon>
        <taxon>Gunneridae</taxon>
        <taxon>Pentapetalae</taxon>
        <taxon>rosids</taxon>
        <taxon>fabids</taxon>
        <taxon>Rosales</taxon>
        <taxon>Rosaceae</taxon>
        <taxon>Amygdaloideae</taxon>
        <taxon>Maleae</taxon>
        <taxon>Malus</taxon>
    </lineage>
</organism>
<dbReference type="PRINTS" id="PR01084">
    <property type="entry name" value="NAHEXCHNGR"/>
</dbReference>
<feature type="transmembrane region" description="Helical" evidence="13">
    <location>
        <begin position="56"/>
        <end position="73"/>
    </location>
</feature>
<protein>
    <recommendedName>
        <fullName evidence="14">Cation/H+ exchanger transmembrane domain-containing protein</fullName>
    </recommendedName>
</protein>
<evidence type="ECO:0000256" key="8">
    <source>
        <dbReference type="ARBA" id="ARBA00023065"/>
    </source>
</evidence>
<comment type="catalytic activity">
    <reaction evidence="12">
        <text>K(+)(in) + H(+)(out) = K(+)(out) + H(+)(in)</text>
        <dbReference type="Rhea" id="RHEA:29467"/>
        <dbReference type="ChEBI" id="CHEBI:15378"/>
        <dbReference type="ChEBI" id="CHEBI:29103"/>
    </reaction>
</comment>
<keyword evidence="2" id="KW-0813">Transport</keyword>
<dbReference type="GO" id="GO:0051453">
    <property type="term" value="P:regulation of intracellular pH"/>
    <property type="evidence" value="ECO:0007669"/>
    <property type="project" value="TreeGrafter"/>
</dbReference>
<reference evidence="15 16" key="1">
    <citation type="journal article" date="2019" name="G3 (Bethesda)">
        <title>Sequencing of a Wild Apple (Malus baccata) Genome Unravels the Differences Between Cultivated and Wild Apple Species Regarding Disease Resistance and Cold Tolerance.</title>
        <authorList>
            <person name="Chen X."/>
        </authorList>
    </citation>
    <scope>NUCLEOTIDE SEQUENCE [LARGE SCALE GENOMIC DNA]</scope>
    <source>
        <strain evidence="16">cv. Shandingzi</strain>
        <tissue evidence="15">Leaves</tissue>
    </source>
</reference>
<evidence type="ECO:0000256" key="11">
    <source>
        <dbReference type="ARBA" id="ARBA00047524"/>
    </source>
</evidence>